<dbReference type="RefSeq" id="WP_184392111.1">
    <property type="nucleotide sequence ID" value="NZ_BAAAJD010000043.1"/>
</dbReference>
<dbReference type="EMBL" id="JACHDB010000001">
    <property type="protein sequence ID" value="MBB5432559.1"/>
    <property type="molecule type" value="Genomic_DNA"/>
</dbReference>
<organism evidence="2 3">
    <name type="scientific">Nocardiopsis composta</name>
    <dbReference type="NCBI Taxonomy" id="157465"/>
    <lineage>
        <taxon>Bacteria</taxon>
        <taxon>Bacillati</taxon>
        <taxon>Actinomycetota</taxon>
        <taxon>Actinomycetes</taxon>
        <taxon>Streptosporangiales</taxon>
        <taxon>Nocardiopsidaceae</taxon>
        <taxon>Nocardiopsis</taxon>
    </lineage>
</organism>
<evidence type="ECO:0000259" key="1">
    <source>
        <dbReference type="Pfam" id="PF05685"/>
    </source>
</evidence>
<keyword evidence="2" id="KW-0378">Hydrolase</keyword>
<dbReference type="PANTHER" id="PTHR35400:SF3">
    <property type="entry name" value="SLL1072 PROTEIN"/>
    <property type="match status" value="1"/>
</dbReference>
<dbReference type="Proteomes" id="UP000572635">
    <property type="component" value="Unassembled WGS sequence"/>
</dbReference>
<dbReference type="InterPro" id="IPR011335">
    <property type="entry name" value="Restrct_endonuc-II-like"/>
</dbReference>
<dbReference type="InterPro" id="IPR012296">
    <property type="entry name" value="Nuclease_put_TT1808"/>
</dbReference>
<dbReference type="Pfam" id="PF05685">
    <property type="entry name" value="Uma2"/>
    <property type="match status" value="1"/>
</dbReference>
<dbReference type="AlphaFoldDB" id="A0A7W8QLN9"/>
<feature type="domain" description="Putative restriction endonuclease" evidence="1">
    <location>
        <begin position="21"/>
        <end position="175"/>
    </location>
</feature>
<dbReference type="Gene3D" id="3.90.1570.10">
    <property type="entry name" value="tt1808, chain A"/>
    <property type="match status" value="1"/>
</dbReference>
<protein>
    <submittedName>
        <fullName evidence="2">Uma2 family endonuclease</fullName>
    </submittedName>
</protein>
<proteinExistence type="predicted"/>
<dbReference type="CDD" id="cd06260">
    <property type="entry name" value="DUF820-like"/>
    <property type="match status" value="1"/>
</dbReference>
<evidence type="ECO:0000313" key="3">
    <source>
        <dbReference type="Proteomes" id="UP000572635"/>
    </source>
</evidence>
<accession>A0A7W8QLN9</accession>
<evidence type="ECO:0000313" key="2">
    <source>
        <dbReference type="EMBL" id="MBB5432559.1"/>
    </source>
</evidence>
<dbReference type="InterPro" id="IPR008538">
    <property type="entry name" value="Uma2"/>
</dbReference>
<name>A0A7W8QLN9_9ACTN</name>
<gene>
    <name evidence="2" type="ORF">HDA36_002643</name>
</gene>
<reference evidence="2 3" key="1">
    <citation type="submission" date="2020-08" db="EMBL/GenBank/DDBJ databases">
        <title>Sequencing the genomes of 1000 actinobacteria strains.</title>
        <authorList>
            <person name="Klenk H.-P."/>
        </authorList>
    </citation>
    <scope>NUCLEOTIDE SEQUENCE [LARGE SCALE GENOMIC DNA]</scope>
    <source>
        <strain evidence="2 3">DSM 44551</strain>
    </source>
</reference>
<sequence>MAMPVSGLMQDLGTIADHIEAPDGYRVEIIEGKIVVSPTPLGSHALLASRVQYALRGLLPAEWEIVQYVTLAIPATGERYIPDLAVLPSSLLTEEIWKFPSQEALLTVEITSPSNAETDRVKKPRGYARGEVPAYLLIDPENRRWTLFEEPENGVYRKQMNVTTGDDLLLQDPFTGPLRTSVIG</sequence>
<keyword evidence="3" id="KW-1185">Reference proteome</keyword>
<dbReference type="PANTHER" id="PTHR35400">
    <property type="entry name" value="SLR1083 PROTEIN"/>
    <property type="match status" value="1"/>
</dbReference>
<dbReference type="SUPFAM" id="SSF52980">
    <property type="entry name" value="Restriction endonuclease-like"/>
    <property type="match status" value="1"/>
</dbReference>
<comment type="caution">
    <text evidence="2">The sequence shown here is derived from an EMBL/GenBank/DDBJ whole genome shotgun (WGS) entry which is preliminary data.</text>
</comment>
<dbReference type="GO" id="GO:0004519">
    <property type="term" value="F:endonuclease activity"/>
    <property type="evidence" value="ECO:0007669"/>
    <property type="project" value="UniProtKB-KW"/>
</dbReference>
<keyword evidence="2" id="KW-0255">Endonuclease</keyword>
<keyword evidence="2" id="KW-0540">Nuclease</keyword>